<organism evidence="1 2">
    <name type="scientific">Paenibacillus mesotrionivorans</name>
    <dbReference type="NCBI Taxonomy" id="3160968"/>
    <lineage>
        <taxon>Bacteria</taxon>
        <taxon>Bacillati</taxon>
        <taxon>Bacillota</taxon>
        <taxon>Bacilli</taxon>
        <taxon>Bacillales</taxon>
        <taxon>Paenibacillaceae</taxon>
        <taxon>Paenibacillus</taxon>
    </lineage>
</organism>
<name>A0ACC7P4X8_9BACL</name>
<protein>
    <submittedName>
        <fullName evidence="1">Response regulator</fullName>
    </submittedName>
</protein>
<evidence type="ECO:0000313" key="1">
    <source>
        <dbReference type="EMBL" id="MFM9331299.1"/>
    </source>
</evidence>
<sequence length="501" mass="57584">MWTVILVEDESYVREALKELIPWEEQGFRIVGEADNGADALELVCQHQPDLVITDIIMPYMDGVELLRQAREQHAEARFVMLTCMNEFDYVKQALEYGASGYMLKLSLSEETMQEMLVKLNKELRQQEEQRRLRLQPWYAQLWSSLYGDSSDVPPGQTGGPLSRFHGWDCMILAVLEGHDDFHGQLDETWARLFRKVARSRLHRFSTLGITTYFCWHRREEGRWKPEPLPIGAPCSYMADVSMERLAEGWRAALQALAGAWYGISRTDSAKPYSLTAASLAHGAAYSKPSFWMLEKEAALHFELRNEALCRQDVEALFALAARERAPLPLVKEMALRLGVQFYRVAEQKVPPLPELVEASSHEVLCQAVLTRMKKCLDDWVNRDDGYTDHSTINRIIDFIKTQYYKDIAVKDVAAMMNIDENYLTKLFKKKTGTSMIHYVQKLRIEHAKAFLAKTDLTVSEVAERVGFFNDNYFCKIFKRYTGESPGAYKRKAAANNPDLF</sequence>
<reference evidence="1" key="1">
    <citation type="submission" date="2024-12" db="EMBL/GenBank/DDBJ databases">
        <authorList>
            <person name="Wu N."/>
        </authorList>
    </citation>
    <scope>NUCLEOTIDE SEQUENCE</scope>
    <source>
        <strain evidence="1">P15</strain>
    </source>
</reference>
<comment type="caution">
    <text evidence="1">The sequence shown here is derived from an EMBL/GenBank/DDBJ whole genome shotgun (WGS) entry which is preliminary data.</text>
</comment>
<evidence type="ECO:0000313" key="2">
    <source>
        <dbReference type="Proteomes" id="UP001631969"/>
    </source>
</evidence>
<proteinExistence type="predicted"/>
<accession>A0ACC7P4X8</accession>
<dbReference type="Proteomes" id="UP001631969">
    <property type="component" value="Unassembled WGS sequence"/>
</dbReference>
<dbReference type="EMBL" id="JBJURJ010000017">
    <property type="protein sequence ID" value="MFM9331299.1"/>
    <property type="molecule type" value="Genomic_DNA"/>
</dbReference>
<keyword evidence="2" id="KW-1185">Reference proteome</keyword>
<gene>
    <name evidence="1" type="ORF">ACI1P1_23675</name>
</gene>